<reference evidence="1 2" key="1">
    <citation type="submission" date="2014-03" db="EMBL/GenBank/DDBJ databases">
        <title>Draft genome of the hookworm Oesophagostomum dentatum.</title>
        <authorList>
            <person name="Mitreva M."/>
        </authorList>
    </citation>
    <scope>NUCLEOTIDE SEQUENCE [LARGE SCALE GENOMIC DNA]</scope>
    <source>
        <strain evidence="1 2">OD-Hann</strain>
    </source>
</reference>
<organism evidence="1 2">
    <name type="scientific">Oesophagostomum dentatum</name>
    <name type="common">Nodular worm</name>
    <dbReference type="NCBI Taxonomy" id="61180"/>
    <lineage>
        <taxon>Eukaryota</taxon>
        <taxon>Metazoa</taxon>
        <taxon>Ecdysozoa</taxon>
        <taxon>Nematoda</taxon>
        <taxon>Chromadorea</taxon>
        <taxon>Rhabditida</taxon>
        <taxon>Rhabditina</taxon>
        <taxon>Rhabditomorpha</taxon>
        <taxon>Strongyloidea</taxon>
        <taxon>Strongylidae</taxon>
        <taxon>Oesophagostomum</taxon>
    </lineage>
</organism>
<protein>
    <submittedName>
        <fullName evidence="1">Uncharacterized protein</fullName>
    </submittedName>
</protein>
<dbReference type="AlphaFoldDB" id="A0A0B1SG36"/>
<accession>A0A0B1SG36</accession>
<name>A0A0B1SG36_OESDE</name>
<gene>
    <name evidence="1" type="ORF">OESDEN_16394</name>
</gene>
<dbReference type="OrthoDB" id="10562054at2759"/>
<evidence type="ECO:0000313" key="1">
    <source>
        <dbReference type="EMBL" id="KHJ83899.1"/>
    </source>
</evidence>
<sequence>MSINKVRNKRLASSLRMSSFCIVLTVLIVLAQSANALLVPTYGFAVPATVTHHFEVPYVRHIFPRVYYPRTAVHNHVRSYHRETGHLSDTSVLYPFKAKKN</sequence>
<proteinExistence type="predicted"/>
<evidence type="ECO:0000313" key="2">
    <source>
        <dbReference type="Proteomes" id="UP000053660"/>
    </source>
</evidence>
<dbReference type="Proteomes" id="UP000053660">
    <property type="component" value="Unassembled WGS sequence"/>
</dbReference>
<keyword evidence="2" id="KW-1185">Reference proteome</keyword>
<dbReference type="EMBL" id="KN571210">
    <property type="protein sequence ID" value="KHJ83899.1"/>
    <property type="molecule type" value="Genomic_DNA"/>
</dbReference>